<dbReference type="AlphaFoldDB" id="A0AAE0C9E0"/>
<evidence type="ECO:0000313" key="2">
    <source>
        <dbReference type="Proteomes" id="UP001190700"/>
    </source>
</evidence>
<proteinExistence type="predicted"/>
<comment type="caution">
    <text evidence="1">The sequence shown here is derived from an EMBL/GenBank/DDBJ whole genome shotgun (WGS) entry which is preliminary data.</text>
</comment>
<organism evidence="1 2">
    <name type="scientific">Cymbomonas tetramitiformis</name>
    <dbReference type="NCBI Taxonomy" id="36881"/>
    <lineage>
        <taxon>Eukaryota</taxon>
        <taxon>Viridiplantae</taxon>
        <taxon>Chlorophyta</taxon>
        <taxon>Pyramimonadophyceae</taxon>
        <taxon>Pyramimonadales</taxon>
        <taxon>Pyramimonadaceae</taxon>
        <taxon>Cymbomonas</taxon>
    </lineage>
</organism>
<sequence length="74" mass="8281">MVNKPTWREDIAFVMNKCMASDEEEGGGIFEISAGGLHNWFAKKYDRASYGPGDTAVPFLTNQPGARTRHIVHR</sequence>
<dbReference type="EMBL" id="LGRX02027195">
    <property type="protein sequence ID" value="KAK3249717.1"/>
    <property type="molecule type" value="Genomic_DNA"/>
</dbReference>
<keyword evidence="2" id="KW-1185">Reference proteome</keyword>
<accession>A0AAE0C9E0</accession>
<dbReference type="Proteomes" id="UP001190700">
    <property type="component" value="Unassembled WGS sequence"/>
</dbReference>
<reference evidence="1 2" key="1">
    <citation type="journal article" date="2015" name="Genome Biol. Evol.">
        <title>Comparative Genomics of a Bacterivorous Green Alga Reveals Evolutionary Causalities and Consequences of Phago-Mixotrophic Mode of Nutrition.</title>
        <authorList>
            <person name="Burns J.A."/>
            <person name="Paasch A."/>
            <person name="Narechania A."/>
            <person name="Kim E."/>
        </authorList>
    </citation>
    <scope>NUCLEOTIDE SEQUENCE [LARGE SCALE GENOMIC DNA]</scope>
    <source>
        <strain evidence="1 2">PLY_AMNH</strain>
    </source>
</reference>
<evidence type="ECO:0000313" key="1">
    <source>
        <dbReference type="EMBL" id="KAK3249717.1"/>
    </source>
</evidence>
<name>A0AAE0C9E0_9CHLO</name>
<protein>
    <submittedName>
        <fullName evidence="1">Uncharacterized protein</fullName>
    </submittedName>
</protein>
<gene>
    <name evidence="1" type="ORF">CYMTET_40867</name>
</gene>